<evidence type="ECO:0000256" key="1">
    <source>
        <dbReference type="SAM" id="MobiDB-lite"/>
    </source>
</evidence>
<dbReference type="InterPro" id="IPR049422">
    <property type="entry name" value="VP1/VP3_C"/>
</dbReference>
<evidence type="ECO:0000313" key="3">
    <source>
        <dbReference type="EMBL" id="ABD57841.1"/>
    </source>
</evidence>
<name>Q27Q82_9REOV</name>
<feature type="compositionally biased region" description="Polar residues" evidence="1">
    <location>
        <begin position="29"/>
        <end position="45"/>
    </location>
</feature>
<dbReference type="Pfam" id="PF21416">
    <property type="entry name" value="VP1-like_C"/>
    <property type="match status" value="1"/>
</dbReference>
<evidence type="ECO:0000259" key="2">
    <source>
        <dbReference type="Pfam" id="PF21416"/>
    </source>
</evidence>
<reference evidence="3" key="1">
    <citation type="journal article" date="2007" name="J. Gen. Virol.">
        <title>Phylogenetic analysis of Heliothis armigera cytoplasmic polyhedrosis virus type 14 and a series of dwarf segments found in the genome.</title>
        <authorList>
            <person name="Li Y."/>
            <person name="Zhang J."/>
            <person name="Li Y."/>
            <person name="Tan L."/>
            <person name="Chen W."/>
            <person name="Luo H."/>
            <person name="Hu Y."/>
        </authorList>
    </citation>
    <scope>NUCLEOTIDE SEQUENCE</scope>
</reference>
<proteinExistence type="predicted"/>
<sequence length="1303" mass="148157">MSKKTIKTLKDDESTKKDKPNAGSATPEEANTSGSNVPAGTVQDSAESEAKLVVAAAKPVSEGASATSGNDNAKMSNTITYATESSGDIQSISTISDIRKMTFNEQFDSGQTEMVFRQIFQTLDLNAIRKANYAPFVYTDSPKGYLTYKVFILPKYADNTRALTDPITDAIVSETLNTFKYGTVSADIIYNQELFEKEFGLSFKHDVPVAEGVLTPMSTVSVPNHVYEMFMGKIMTLFHVMEDTRIAIAQPKAEVNGAISPSISAQIQKKFNDPPGVNPALMVASTKLPWLARDLAEMMARGEFKYQLGVINEDKDEVLLVRHKLTVCQNIDHFAATVINGNILELESNSTTNNERRNEMLAHCSLGSNVTAPDLSKYRPELRSNPRHDLRVLLLAAIKYKGVERLILEINTRYVERSNVIRLTTDRQYYPKDMPATSETQLLMKAVMSRVAEADETLVWQYMAREISPNLSLKKMEEIDEDFGTITSIIVIYELIMFCWLFPNTFESIKGSVQNVLLRFFAKWYPAEYEIFINTYGVTYIVNAAGAEEYSRKNETWEQEQYVTNEFPALFGNTQFANCPTIRMIMKNFKPQGFMRLDTQAVAAKMPRLSRNPGHYIPHKQSAHSIVNAFESAHRNMVQDLVSCTQVYVTRQGIQKATRDRLVSWFNHMDSRVGKLSPSITNHWSVMYASMANHMLNFTENFNGDYSRYKPLNYAVVGVGGHPVPLREGIFEYSDGINYVNTRIIWSMLCQSTTPFMRQQGDGQDKVRVHEDIVFPSGVENYESHLAVMQMIRKMVVPDAFVSYILSSAYTVQVRKYDIAENQTVSIITIREFQERMKERLVVHDLPNPLEVAANTTAEQIAEYLNGPLRVIRVPPGRILLTAMVTNILARNALIILDNFDNVRQSFVNQPPYNVDNDDYAIEYQSLNAYVTMRLRAIDPNLRLLNSYLPPLSQSQVRNMMEYVSQRLGQSTGDFNKLLLKHLGEMKRDSRFIDMQLRRLNFDKAVQRFDRAIDPDAFQDSEFFLTDGQYRMLQIALKMCFNDRLDNMRTGVRILEKEMIAFEPDEIPTIPDGYIQREYASDNSLFKSQSVNYVTRYVYVTEDGVNVAQFSERPKVHLIIKDRRKVLPEHYDAILGGIKVAKWIVDVEDVKYISQIIPLNVEAIGPSYEDILNPTSHVETVHFIQFQDGLMQPARDPYELPEVGRKVKTIFPLTQISNSRSMRALVRTENGTNIPGAQSPHPCEMDTGTLLNGILFYSDDTNKLEHQNVSMTNPIIEYSKNIKPDEDLPMKITPPQDILRIIL</sequence>
<feature type="domain" description="Capsid protein VP1/VP3 C-terminal" evidence="2">
    <location>
        <begin position="1141"/>
        <end position="1275"/>
    </location>
</feature>
<dbReference type="EMBL" id="DQ388474">
    <property type="protein sequence ID" value="ABD57841.1"/>
    <property type="molecule type" value="Genomic_RNA"/>
</dbReference>
<protein>
    <submittedName>
        <fullName evidence="3">VP1</fullName>
    </submittedName>
</protein>
<organism evidence="3">
    <name type="scientific">Heliothis armigera cypovirus 14</name>
    <dbReference type="NCBI Taxonomy" id="327947"/>
    <lineage>
        <taxon>Viruses</taxon>
        <taxon>Riboviria</taxon>
        <taxon>Orthornavirae</taxon>
        <taxon>Duplornaviricota</taxon>
        <taxon>Resentoviricetes</taxon>
        <taxon>Reovirales</taxon>
        <taxon>Spinareoviridae</taxon>
        <taxon>Cypovirus</taxon>
        <taxon>Cypovirus lymantriae</taxon>
        <taxon>Cypovirus 14</taxon>
    </lineage>
</organism>
<accession>Q27Q82</accession>
<feature type="region of interest" description="Disordered" evidence="1">
    <location>
        <begin position="1"/>
        <end position="48"/>
    </location>
</feature>
<feature type="compositionally biased region" description="Basic and acidic residues" evidence="1">
    <location>
        <begin position="8"/>
        <end position="20"/>
    </location>
</feature>